<accession>A0A2M7QCE2</accession>
<proteinExistence type="predicted"/>
<gene>
    <name evidence="2" type="ORF">COY90_05155</name>
</gene>
<comment type="caution">
    <text evidence="2">The sequence shown here is derived from an EMBL/GenBank/DDBJ whole genome shotgun (WGS) entry which is preliminary data.</text>
</comment>
<dbReference type="Proteomes" id="UP000230108">
    <property type="component" value="Unassembled WGS sequence"/>
</dbReference>
<evidence type="ECO:0000313" key="2">
    <source>
        <dbReference type="EMBL" id="PIY68597.1"/>
    </source>
</evidence>
<sequence>MMKSSSAFTLLEMLIVLGIIAIIISIASVSYSTAQKKSRDARRKSDLKLIQSSFEQYYSLCGYQYPVGSGGAVPTVGCTSPVAIILPTVPVDPRSTPYPMSVSTSSTYTICTTLEVETPASYCLSNQQ</sequence>
<dbReference type="Pfam" id="PF07963">
    <property type="entry name" value="N_methyl"/>
    <property type="match status" value="1"/>
</dbReference>
<name>A0A2M7QCE2_9BACT</name>
<organism evidence="2 3">
    <name type="scientific">Candidatus Roizmanbacteria bacterium CG_4_10_14_0_8_um_filter_39_9</name>
    <dbReference type="NCBI Taxonomy" id="1974829"/>
    <lineage>
        <taxon>Bacteria</taxon>
        <taxon>Candidatus Roizmaniibacteriota</taxon>
    </lineage>
</organism>
<evidence type="ECO:0008006" key="4">
    <source>
        <dbReference type="Google" id="ProtNLM"/>
    </source>
</evidence>
<evidence type="ECO:0000313" key="3">
    <source>
        <dbReference type="Proteomes" id="UP000230108"/>
    </source>
</evidence>
<feature type="transmembrane region" description="Helical" evidence="1">
    <location>
        <begin position="6"/>
        <end position="34"/>
    </location>
</feature>
<keyword evidence="1" id="KW-1133">Transmembrane helix</keyword>
<dbReference type="AlphaFoldDB" id="A0A2M7QCE2"/>
<keyword evidence="1" id="KW-0812">Transmembrane</keyword>
<dbReference type="SUPFAM" id="SSF54523">
    <property type="entry name" value="Pili subunits"/>
    <property type="match status" value="1"/>
</dbReference>
<protein>
    <recommendedName>
        <fullName evidence="4">Type II secretion system protein GspG C-terminal domain-containing protein</fullName>
    </recommendedName>
</protein>
<dbReference type="NCBIfam" id="TIGR02532">
    <property type="entry name" value="IV_pilin_GFxxxE"/>
    <property type="match status" value="1"/>
</dbReference>
<keyword evidence="1" id="KW-0472">Membrane</keyword>
<dbReference type="InterPro" id="IPR012902">
    <property type="entry name" value="N_methyl_site"/>
</dbReference>
<dbReference type="EMBL" id="PFLF01000109">
    <property type="protein sequence ID" value="PIY68597.1"/>
    <property type="molecule type" value="Genomic_DNA"/>
</dbReference>
<dbReference type="InterPro" id="IPR045584">
    <property type="entry name" value="Pilin-like"/>
</dbReference>
<dbReference type="Gene3D" id="3.30.700.10">
    <property type="entry name" value="Glycoprotein, Type 4 Pilin"/>
    <property type="match status" value="1"/>
</dbReference>
<evidence type="ECO:0000256" key="1">
    <source>
        <dbReference type="SAM" id="Phobius"/>
    </source>
</evidence>
<reference evidence="3" key="1">
    <citation type="submission" date="2017-09" db="EMBL/GenBank/DDBJ databases">
        <title>Depth-based differentiation of microbial function through sediment-hosted aquifers and enrichment of novel symbionts in the deep terrestrial subsurface.</title>
        <authorList>
            <person name="Probst A.J."/>
            <person name="Ladd B."/>
            <person name="Jarett J.K."/>
            <person name="Geller-Mcgrath D.E."/>
            <person name="Sieber C.M.K."/>
            <person name="Emerson J.B."/>
            <person name="Anantharaman K."/>
            <person name="Thomas B.C."/>
            <person name="Malmstrom R."/>
            <person name="Stieglmeier M."/>
            <person name="Klingl A."/>
            <person name="Woyke T."/>
            <person name="Ryan C.M."/>
            <person name="Banfield J.F."/>
        </authorList>
    </citation>
    <scope>NUCLEOTIDE SEQUENCE [LARGE SCALE GENOMIC DNA]</scope>
</reference>